<dbReference type="EMBL" id="CM037619">
    <property type="protein sequence ID" value="KAH8007680.1"/>
    <property type="molecule type" value="Genomic_DNA"/>
</dbReference>
<comment type="caution">
    <text evidence="1">The sequence shown here is derived from an EMBL/GenBank/DDBJ whole genome shotgun (WGS) entry which is preliminary data.</text>
</comment>
<keyword evidence="2" id="KW-1185">Reference proteome</keyword>
<evidence type="ECO:0000313" key="2">
    <source>
        <dbReference type="Proteomes" id="UP000827872"/>
    </source>
</evidence>
<dbReference type="Proteomes" id="UP000827872">
    <property type="component" value="Linkage Group LG06"/>
</dbReference>
<reference evidence="1" key="1">
    <citation type="submission" date="2021-08" db="EMBL/GenBank/DDBJ databases">
        <title>The first chromosome-level gecko genome reveals the dynamic sex chromosomes of Neotropical dwarf geckos (Sphaerodactylidae: Sphaerodactylus).</title>
        <authorList>
            <person name="Pinto B.J."/>
            <person name="Keating S.E."/>
            <person name="Gamble T."/>
        </authorList>
    </citation>
    <scope>NUCLEOTIDE SEQUENCE</scope>
    <source>
        <strain evidence="1">TG3544</strain>
    </source>
</reference>
<name>A0ACB8FRW4_9SAUR</name>
<proteinExistence type="predicted"/>
<organism evidence="1 2">
    <name type="scientific">Sphaerodactylus townsendi</name>
    <dbReference type="NCBI Taxonomy" id="933632"/>
    <lineage>
        <taxon>Eukaryota</taxon>
        <taxon>Metazoa</taxon>
        <taxon>Chordata</taxon>
        <taxon>Craniata</taxon>
        <taxon>Vertebrata</taxon>
        <taxon>Euteleostomi</taxon>
        <taxon>Lepidosauria</taxon>
        <taxon>Squamata</taxon>
        <taxon>Bifurcata</taxon>
        <taxon>Gekkota</taxon>
        <taxon>Sphaerodactylidae</taxon>
        <taxon>Sphaerodactylus</taxon>
    </lineage>
</organism>
<accession>A0ACB8FRW4</accession>
<protein>
    <submittedName>
        <fullName evidence="1">Uncharacterized protein</fullName>
    </submittedName>
</protein>
<gene>
    <name evidence="1" type="ORF">K3G42_024977</name>
</gene>
<sequence length="154" mass="17332">MLGSLHALPFLVGMAALLGLLPVLHSHGLEPQYMMATPPSQIYPKVVHGAVEEEITSSPPISQDSHPGTKHPTNNSFPGHGKKRKIFPVLDFNYNHVRKPFEIALWILLACLMKLGFSEMVLGLLDILKPGVQRTMSVWKRYAWQRVYGFEMFP</sequence>
<evidence type="ECO:0000313" key="1">
    <source>
        <dbReference type="EMBL" id="KAH8007680.1"/>
    </source>
</evidence>